<gene>
    <name evidence="2" type="ORF">GUH15_18160</name>
</gene>
<evidence type="ECO:0000259" key="1">
    <source>
        <dbReference type="Pfam" id="PF12728"/>
    </source>
</evidence>
<feature type="domain" description="Helix-turn-helix" evidence="1">
    <location>
        <begin position="16"/>
        <end position="55"/>
    </location>
</feature>
<proteinExistence type="predicted"/>
<dbReference type="EMBL" id="JAABFR010001445">
    <property type="protein sequence ID" value="MBD4337945.1"/>
    <property type="molecule type" value="Genomic_DNA"/>
</dbReference>
<feature type="non-terminal residue" evidence="2">
    <location>
        <position position="56"/>
    </location>
</feature>
<evidence type="ECO:0000313" key="3">
    <source>
        <dbReference type="Proteomes" id="UP000653002"/>
    </source>
</evidence>
<dbReference type="Proteomes" id="UP000653002">
    <property type="component" value="Unassembled WGS sequence"/>
</dbReference>
<dbReference type="InterPro" id="IPR041657">
    <property type="entry name" value="HTH_17"/>
</dbReference>
<sequence length="56" mass="6187">MNQKQYHSLEELPLMMNMTDVAAALGISRAGAYKLAHSADFPAVQIGKRIVVSREK</sequence>
<protein>
    <submittedName>
        <fullName evidence="2">Helix-turn-helix domain-containing protein</fullName>
    </submittedName>
</protein>
<dbReference type="AlphaFoldDB" id="A0A8I0L3G7"/>
<evidence type="ECO:0000313" key="2">
    <source>
        <dbReference type="EMBL" id="MBD4337945.1"/>
    </source>
</evidence>
<reference evidence="2" key="1">
    <citation type="submission" date="2020-01" db="EMBL/GenBank/DDBJ databases">
        <authorList>
            <person name="Richard D."/>
        </authorList>
    </citation>
    <scope>NUCLEOTIDE SEQUENCE</scope>
    <source>
        <strain evidence="2">JP541</strain>
    </source>
</reference>
<organism evidence="2 3">
    <name type="scientific">Xanthomonas citri pv. citri</name>
    <dbReference type="NCBI Taxonomy" id="611301"/>
    <lineage>
        <taxon>Bacteria</taxon>
        <taxon>Pseudomonadati</taxon>
        <taxon>Pseudomonadota</taxon>
        <taxon>Gammaproteobacteria</taxon>
        <taxon>Lysobacterales</taxon>
        <taxon>Lysobacteraceae</taxon>
        <taxon>Xanthomonas</taxon>
    </lineage>
</organism>
<comment type="caution">
    <text evidence="2">The sequence shown here is derived from an EMBL/GenBank/DDBJ whole genome shotgun (WGS) entry which is preliminary data.</text>
</comment>
<dbReference type="Pfam" id="PF12728">
    <property type="entry name" value="HTH_17"/>
    <property type="match status" value="1"/>
</dbReference>
<accession>A0A8I0L3G7</accession>
<name>A0A8I0L3G7_XANCI</name>